<reference evidence="1 2" key="1">
    <citation type="submission" date="2017-11" db="EMBL/GenBank/DDBJ databases">
        <title>Genome sequencing of Prevotella intermedia KCOM 1653.</title>
        <authorList>
            <person name="Kook J.-K."/>
            <person name="Park S.-N."/>
            <person name="Lim Y.K."/>
        </authorList>
    </citation>
    <scope>NUCLEOTIDE SEQUENCE [LARGE SCALE GENOMIC DNA]</scope>
    <source>
        <strain evidence="1 2">KCOM 1653</strain>
    </source>
</reference>
<dbReference type="EMBL" id="PEKN01000001">
    <property type="protein sequence ID" value="PIK21086.1"/>
    <property type="molecule type" value="Genomic_DNA"/>
</dbReference>
<sequence>MKHLGLAIINFLAIEKKEKELYFRTKEIFKSVNIFRRISCCVTTSLSKCCKTYCFAFQKRLFCTVKA</sequence>
<dbReference type="Proteomes" id="UP000230046">
    <property type="component" value="Unassembled WGS sequence"/>
</dbReference>
<accession>A0A2G8IC42</accession>
<organism evidence="1 2">
    <name type="scientific">Prevotella intermedia</name>
    <dbReference type="NCBI Taxonomy" id="28131"/>
    <lineage>
        <taxon>Bacteria</taxon>
        <taxon>Pseudomonadati</taxon>
        <taxon>Bacteroidota</taxon>
        <taxon>Bacteroidia</taxon>
        <taxon>Bacteroidales</taxon>
        <taxon>Prevotellaceae</taxon>
        <taxon>Prevotella</taxon>
    </lineage>
</organism>
<evidence type="ECO:0000313" key="2">
    <source>
        <dbReference type="Proteomes" id="UP000230046"/>
    </source>
</evidence>
<comment type="caution">
    <text evidence="1">The sequence shown here is derived from an EMBL/GenBank/DDBJ whole genome shotgun (WGS) entry which is preliminary data.</text>
</comment>
<evidence type="ECO:0000313" key="1">
    <source>
        <dbReference type="EMBL" id="PIK21086.1"/>
    </source>
</evidence>
<gene>
    <name evidence="1" type="ORF">CTI18_06995</name>
</gene>
<dbReference type="AlphaFoldDB" id="A0A2G8IC42"/>
<protein>
    <submittedName>
        <fullName evidence="1">Uncharacterized protein</fullName>
    </submittedName>
</protein>
<name>A0A2G8IC42_PREIN</name>
<proteinExistence type="predicted"/>